<name>A0A2A7MGE8_9CLOT</name>
<dbReference type="AlphaFoldDB" id="A0A2A7MGE8"/>
<dbReference type="OrthoDB" id="9805159at2"/>
<evidence type="ECO:0000259" key="3">
    <source>
        <dbReference type="SMART" id="SM00642"/>
    </source>
</evidence>
<dbReference type="STRING" id="137838.GCA_001458595_01723"/>
<sequence length="446" mass="51851">MNSWIKESIFYQIYPLGFCGVLDADKDYEQKNRLMMIEDCIPHLKEINVNAIYFSPVFESTYHGYDTKDYYQIDKRLGTNKNFKDLCRKLHENNIKIVLDGVFNHVGRDFFAFNDVKEKGASSQYINWFTNLNFNNKSAYGDDFSYEGWNGCYDLVKLNLCNDEVVDHLLKAVGFWIDEFDIDGLRLDAADKVELEFFKKLRRFTESKKKDFWLMGEIIHGDYRRWANDECLHSVTNYECYKGIYSSHNDKNYFEISYSLNRLFGNGGLYKDLCLYNFVDNHDVNRIASTLKTEKYLNNVYTILYTMPGVPSIYYGSEYGIKGVKENGSDVSLRPLYDIDAFEKENSELCDTIARLGEIRSKSKALKYGDFENVVIKNEQLVYSRAIEDDKVYVLVNLSDNESILDFHMSFEEGMDLLDSSKEIIEGGRVSLKVPAFSAKIISKSK</sequence>
<gene>
    <name evidence="4" type="ORF">CQ394_01410</name>
</gene>
<dbReference type="RefSeq" id="WP_058294580.1">
    <property type="nucleotide sequence ID" value="NZ_CAKJVD010000025.1"/>
</dbReference>
<dbReference type="InterPro" id="IPR017853">
    <property type="entry name" value="GH"/>
</dbReference>
<comment type="caution">
    <text evidence="4">The sequence shown here is derived from an EMBL/GenBank/DDBJ whole genome shotgun (WGS) entry which is preliminary data.</text>
</comment>
<protein>
    <submittedName>
        <fullName evidence="4">Alpha-amylase</fullName>
    </submittedName>
</protein>
<dbReference type="GeneID" id="68876743"/>
<dbReference type="InterPro" id="IPR013780">
    <property type="entry name" value="Glyco_hydro_b"/>
</dbReference>
<dbReference type="Proteomes" id="UP000220840">
    <property type="component" value="Unassembled WGS sequence"/>
</dbReference>
<keyword evidence="1" id="KW-0378">Hydrolase</keyword>
<evidence type="ECO:0000256" key="2">
    <source>
        <dbReference type="ARBA" id="ARBA00023295"/>
    </source>
</evidence>
<dbReference type="Gene3D" id="3.20.20.80">
    <property type="entry name" value="Glycosidases"/>
    <property type="match status" value="1"/>
</dbReference>
<keyword evidence="5" id="KW-1185">Reference proteome</keyword>
<dbReference type="Gene3D" id="2.60.40.1180">
    <property type="entry name" value="Golgi alpha-mannosidase II"/>
    <property type="match status" value="1"/>
</dbReference>
<dbReference type="PANTHER" id="PTHR10357">
    <property type="entry name" value="ALPHA-AMYLASE FAMILY MEMBER"/>
    <property type="match status" value="1"/>
</dbReference>
<dbReference type="SUPFAM" id="SSF51445">
    <property type="entry name" value="(Trans)glycosidases"/>
    <property type="match status" value="1"/>
</dbReference>
<dbReference type="SMART" id="SM00642">
    <property type="entry name" value="Aamy"/>
    <property type="match status" value="1"/>
</dbReference>
<dbReference type="GO" id="GO:0005975">
    <property type="term" value="P:carbohydrate metabolic process"/>
    <property type="evidence" value="ECO:0007669"/>
    <property type="project" value="InterPro"/>
</dbReference>
<keyword evidence="2" id="KW-0326">Glycosidase</keyword>
<dbReference type="EMBL" id="PDCJ01000001">
    <property type="protein sequence ID" value="PEG30411.1"/>
    <property type="molecule type" value="Genomic_DNA"/>
</dbReference>
<dbReference type="SUPFAM" id="SSF51011">
    <property type="entry name" value="Glycosyl hydrolase domain"/>
    <property type="match status" value="1"/>
</dbReference>
<proteinExistence type="predicted"/>
<feature type="domain" description="Glycosyl hydrolase family 13 catalytic" evidence="3">
    <location>
        <begin position="12"/>
        <end position="360"/>
    </location>
</feature>
<dbReference type="PANTHER" id="PTHR10357:SF210">
    <property type="entry name" value="MALTODEXTRIN GLUCOSIDASE"/>
    <property type="match status" value="1"/>
</dbReference>
<dbReference type="Pfam" id="PF00128">
    <property type="entry name" value="Alpha-amylase"/>
    <property type="match status" value="1"/>
</dbReference>
<organism evidence="4 5">
    <name type="scientific">Clostridium neonatale</name>
    <dbReference type="NCBI Taxonomy" id="137838"/>
    <lineage>
        <taxon>Bacteria</taxon>
        <taxon>Bacillati</taxon>
        <taxon>Bacillota</taxon>
        <taxon>Clostridia</taxon>
        <taxon>Eubacteriales</taxon>
        <taxon>Clostridiaceae</taxon>
        <taxon>Clostridium</taxon>
    </lineage>
</organism>
<evidence type="ECO:0000313" key="4">
    <source>
        <dbReference type="EMBL" id="PEG30411.1"/>
    </source>
</evidence>
<reference evidence="4 5" key="1">
    <citation type="submission" date="2017-10" db="EMBL/GenBank/DDBJ databases">
        <title>Effective Description of Clostridium neonatale sp. nov. linked to necrotizing enterocolitis in neonates and a clarification of species assignable to the genus Clostridium (Prazmowski 1880) emend. Lawson and Rainey 2016.</title>
        <authorList>
            <person name="Bernard K."/>
            <person name="Burdz T."/>
            <person name="Wiebe D."/>
            <person name="Balcewich B."/>
            <person name="Alfa M."/>
            <person name="Bernier A.-M."/>
        </authorList>
    </citation>
    <scope>NUCLEOTIDE SEQUENCE [LARGE SCALE GENOMIC DNA]</scope>
    <source>
        <strain evidence="4 5">LCDC99A005</strain>
    </source>
</reference>
<evidence type="ECO:0000256" key="1">
    <source>
        <dbReference type="ARBA" id="ARBA00022801"/>
    </source>
</evidence>
<evidence type="ECO:0000313" key="5">
    <source>
        <dbReference type="Proteomes" id="UP000220840"/>
    </source>
</evidence>
<dbReference type="CDD" id="cd11353">
    <property type="entry name" value="AmyAc_euk_bac_CMD_like"/>
    <property type="match status" value="1"/>
</dbReference>
<dbReference type="InterPro" id="IPR006047">
    <property type="entry name" value="GH13_cat_dom"/>
</dbReference>
<accession>A0A2A7MGE8</accession>
<dbReference type="GO" id="GO:0016798">
    <property type="term" value="F:hydrolase activity, acting on glycosyl bonds"/>
    <property type="evidence" value="ECO:0007669"/>
    <property type="project" value="UniProtKB-KW"/>
</dbReference>